<dbReference type="GO" id="GO:0008168">
    <property type="term" value="F:methyltransferase activity"/>
    <property type="evidence" value="ECO:0007669"/>
    <property type="project" value="UniProtKB-KW"/>
</dbReference>
<keyword evidence="4" id="KW-1185">Reference proteome</keyword>
<dbReference type="InterPro" id="IPR029063">
    <property type="entry name" value="SAM-dependent_MTases_sf"/>
</dbReference>
<comment type="caution">
    <text evidence="3">The sequence shown here is derived from an EMBL/GenBank/DDBJ whole genome shotgun (WGS) entry which is preliminary data.</text>
</comment>
<dbReference type="EMBL" id="QAON01000003">
    <property type="protein sequence ID" value="PTQ90405.1"/>
    <property type="molecule type" value="Genomic_DNA"/>
</dbReference>
<evidence type="ECO:0000256" key="1">
    <source>
        <dbReference type="ARBA" id="ARBA00022603"/>
    </source>
</evidence>
<evidence type="ECO:0000256" key="2">
    <source>
        <dbReference type="ARBA" id="ARBA00022679"/>
    </source>
</evidence>
<dbReference type="AlphaFoldDB" id="A0A2T5J1T4"/>
<keyword evidence="1 3" id="KW-0489">Methyltransferase</keyword>
<dbReference type="PANTHER" id="PTHR43619">
    <property type="entry name" value="S-ADENOSYL-L-METHIONINE-DEPENDENT METHYLTRANSFERASE YKTD-RELATED"/>
    <property type="match status" value="1"/>
</dbReference>
<dbReference type="RefSeq" id="WP_107864847.1">
    <property type="nucleotide sequence ID" value="NZ_QAON01000003.1"/>
</dbReference>
<evidence type="ECO:0000313" key="3">
    <source>
        <dbReference type="EMBL" id="PTQ90405.1"/>
    </source>
</evidence>
<reference evidence="3 4" key="1">
    <citation type="submission" date="2018-04" db="EMBL/GenBank/DDBJ databases">
        <title>Genomic Encyclopedia of Archaeal and Bacterial Type Strains, Phase II (KMG-II): from individual species to whole genera.</title>
        <authorList>
            <person name="Goeker M."/>
        </authorList>
    </citation>
    <scope>NUCLEOTIDE SEQUENCE [LARGE SCALE GENOMIC DNA]</scope>
    <source>
        <strain evidence="3 4">DSM 5822</strain>
    </source>
</reference>
<dbReference type="Gene3D" id="3.40.50.150">
    <property type="entry name" value="Vaccinia Virus protein VP39"/>
    <property type="match status" value="1"/>
</dbReference>
<dbReference type="Pfam" id="PF04072">
    <property type="entry name" value="LCM"/>
    <property type="match status" value="1"/>
</dbReference>
<organism evidence="3 4">
    <name type="scientific">Agitococcus lubricus</name>
    <dbReference type="NCBI Taxonomy" id="1077255"/>
    <lineage>
        <taxon>Bacteria</taxon>
        <taxon>Pseudomonadati</taxon>
        <taxon>Pseudomonadota</taxon>
        <taxon>Gammaproteobacteria</taxon>
        <taxon>Moraxellales</taxon>
        <taxon>Moraxellaceae</taxon>
        <taxon>Agitococcus</taxon>
    </lineage>
</organism>
<dbReference type="OrthoDB" id="9800233at2"/>
<proteinExistence type="predicted"/>
<sequence length="279" mass="32104">MKNNDTSSISFTAHYTGYVWYKNRLSHQAFATKQGFAYYQLLKPIEVLAKGVIGSDIKTTLLQRHQLLDRELTQLIHQHPDLQVLELACGLSPRGWRINKKYPYIHYVEADLQGMAEQKHQLLNKLSAINPTHKVSVCNILVQDNPDSLESLLQREFNPNKPLVVITEGLVNYFKLDDIMPFWSRLAQALKAFPAGFYLTDVYPKVTQHRFYHWIQFANKTLKVSSRSSFSMHFEQTDEAALCFKACGFQQTTVFNPDIELNERPTKGGALVWVLRAEV</sequence>
<dbReference type="SUPFAM" id="SSF53335">
    <property type="entry name" value="S-adenosyl-L-methionine-dependent methyltransferases"/>
    <property type="match status" value="1"/>
</dbReference>
<dbReference type="PANTHER" id="PTHR43619:SF2">
    <property type="entry name" value="S-ADENOSYL-L-METHIONINE-DEPENDENT METHYLTRANSFERASES SUPERFAMILY PROTEIN"/>
    <property type="match status" value="1"/>
</dbReference>
<accession>A0A2T5J1T4</accession>
<dbReference type="Proteomes" id="UP000244223">
    <property type="component" value="Unassembled WGS sequence"/>
</dbReference>
<protein>
    <submittedName>
        <fullName evidence="3">O-methyltransferase involved in polyketide biosynthesis</fullName>
    </submittedName>
</protein>
<evidence type="ECO:0000313" key="4">
    <source>
        <dbReference type="Proteomes" id="UP000244223"/>
    </source>
</evidence>
<dbReference type="InterPro" id="IPR007213">
    <property type="entry name" value="Ppm1/Ppm2/Tcmp"/>
</dbReference>
<keyword evidence="2 3" id="KW-0808">Transferase</keyword>
<gene>
    <name evidence="3" type="ORF">C8N29_103158</name>
</gene>
<name>A0A2T5J1T4_9GAMM</name>
<dbReference type="GO" id="GO:0032259">
    <property type="term" value="P:methylation"/>
    <property type="evidence" value="ECO:0007669"/>
    <property type="project" value="UniProtKB-KW"/>
</dbReference>